<keyword evidence="8" id="KW-1185">Reference proteome</keyword>
<proteinExistence type="predicted"/>
<dbReference type="EMBL" id="BMRP01000008">
    <property type="protein sequence ID" value="GGU61136.1"/>
    <property type="molecule type" value="Genomic_DNA"/>
</dbReference>
<feature type="DNA-binding region" description="H-T-H motif" evidence="4">
    <location>
        <begin position="39"/>
        <end position="58"/>
    </location>
</feature>
<dbReference type="InterPro" id="IPR050109">
    <property type="entry name" value="HTH-type_TetR-like_transc_reg"/>
</dbReference>
<dbReference type="InterPro" id="IPR009057">
    <property type="entry name" value="Homeodomain-like_sf"/>
</dbReference>
<dbReference type="PANTHER" id="PTHR30055">
    <property type="entry name" value="HTH-TYPE TRANSCRIPTIONAL REGULATOR RUTR"/>
    <property type="match status" value="1"/>
</dbReference>
<evidence type="ECO:0000256" key="2">
    <source>
        <dbReference type="ARBA" id="ARBA00023125"/>
    </source>
</evidence>
<feature type="domain" description="HTH tetR-type" evidence="6">
    <location>
        <begin position="16"/>
        <end position="76"/>
    </location>
</feature>
<dbReference type="Gene3D" id="1.10.10.60">
    <property type="entry name" value="Homeodomain-like"/>
    <property type="match status" value="1"/>
</dbReference>
<evidence type="ECO:0000256" key="4">
    <source>
        <dbReference type="PROSITE-ProRule" id="PRU00335"/>
    </source>
</evidence>
<dbReference type="Pfam" id="PF00440">
    <property type="entry name" value="TetR_N"/>
    <property type="match status" value="1"/>
</dbReference>
<keyword evidence="3" id="KW-0804">Transcription</keyword>
<sequence length="212" mass="23668">MDGMTETMGRRERKKARTRQALADAALRLFLERGYDNVGVREITEAADLSVTTLFKHFPSKEALVFDADHGLGAALVAAVRDRAPGRSVFHALRDHLVRMRLNFRGDDPEFRAFRQMVDSTPALQEYMHRMWLRHETALAAAIVEATGAPEGDLKSAALARFALESRNLVGMHEDPERALREIFDLLERGWGRGPSDGSGSERAQGQLNQPS</sequence>
<evidence type="ECO:0000313" key="7">
    <source>
        <dbReference type="EMBL" id="GGU61136.1"/>
    </source>
</evidence>
<dbReference type="InterPro" id="IPR001647">
    <property type="entry name" value="HTH_TetR"/>
</dbReference>
<gene>
    <name evidence="7" type="ORF">GCM10010211_27560</name>
</gene>
<evidence type="ECO:0000259" key="6">
    <source>
        <dbReference type="PROSITE" id="PS50977"/>
    </source>
</evidence>
<dbReference type="Gene3D" id="1.10.357.10">
    <property type="entry name" value="Tetracycline Repressor, domain 2"/>
    <property type="match status" value="1"/>
</dbReference>
<dbReference type="Proteomes" id="UP000654471">
    <property type="component" value="Unassembled WGS sequence"/>
</dbReference>
<evidence type="ECO:0000313" key="8">
    <source>
        <dbReference type="Proteomes" id="UP000654471"/>
    </source>
</evidence>
<protein>
    <submittedName>
        <fullName evidence="7">TetR family transcriptional regulator</fullName>
    </submittedName>
</protein>
<evidence type="ECO:0000256" key="5">
    <source>
        <dbReference type="SAM" id="MobiDB-lite"/>
    </source>
</evidence>
<keyword evidence="1" id="KW-0805">Transcription regulation</keyword>
<dbReference type="SUPFAM" id="SSF46689">
    <property type="entry name" value="Homeodomain-like"/>
    <property type="match status" value="1"/>
</dbReference>
<dbReference type="PANTHER" id="PTHR30055:SF234">
    <property type="entry name" value="HTH-TYPE TRANSCRIPTIONAL REGULATOR BETI"/>
    <property type="match status" value="1"/>
</dbReference>
<reference evidence="8" key="1">
    <citation type="journal article" date="2019" name="Int. J. Syst. Evol. Microbiol.">
        <title>The Global Catalogue of Microorganisms (GCM) 10K type strain sequencing project: providing services to taxonomists for standard genome sequencing and annotation.</title>
        <authorList>
            <consortium name="The Broad Institute Genomics Platform"/>
            <consortium name="The Broad Institute Genome Sequencing Center for Infectious Disease"/>
            <person name="Wu L."/>
            <person name="Ma J."/>
        </authorList>
    </citation>
    <scope>NUCLEOTIDE SEQUENCE [LARGE SCALE GENOMIC DNA]</scope>
    <source>
        <strain evidence="8">JCM 3399</strain>
    </source>
</reference>
<dbReference type="PRINTS" id="PR00455">
    <property type="entry name" value="HTHTETR"/>
</dbReference>
<evidence type="ECO:0000256" key="3">
    <source>
        <dbReference type="ARBA" id="ARBA00023163"/>
    </source>
</evidence>
<name>A0ABQ2V144_9ACTN</name>
<evidence type="ECO:0000256" key="1">
    <source>
        <dbReference type="ARBA" id="ARBA00023015"/>
    </source>
</evidence>
<organism evidence="7 8">
    <name type="scientific">Streptomyces albospinus</name>
    <dbReference type="NCBI Taxonomy" id="285515"/>
    <lineage>
        <taxon>Bacteria</taxon>
        <taxon>Bacillati</taxon>
        <taxon>Actinomycetota</taxon>
        <taxon>Actinomycetes</taxon>
        <taxon>Kitasatosporales</taxon>
        <taxon>Streptomycetaceae</taxon>
        <taxon>Streptomyces</taxon>
    </lineage>
</organism>
<keyword evidence="2 4" id="KW-0238">DNA-binding</keyword>
<comment type="caution">
    <text evidence="7">The sequence shown here is derived from an EMBL/GenBank/DDBJ whole genome shotgun (WGS) entry which is preliminary data.</text>
</comment>
<feature type="compositionally biased region" description="Polar residues" evidence="5">
    <location>
        <begin position="198"/>
        <end position="212"/>
    </location>
</feature>
<accession>A0ABQ2V144</accession>
<feature type="region of interest" description="Disordered" evidence="5">
    <location>
        <begin position="192"/>
        <end position="212"/>
    </location>
</feature>
<dbReference type="PROSITE" id="PS50977">
    <property type="entry name" value="HTH_TETR_2"/>
    <property type="match status" value="1"/>
</dbReference>